<gene>
    <name evidence="6" type="ORF">PMAYCL1PPCAC_14853</name>
</gene>
<accession>A0AAN5CHS0</accession>
<comment type="caution">
    <text evidence="6">The sequence shown here is derived from an EMBL/GenBank/DDBJ whole genome shotgun (WGS) entry which is preliminary data.</text>
</comment>
<dbReference type="Proteomes" id="UP001328107">
    <property type="component" value="Unassembled WGS sequence"/>
</dbReference>
<keyword evidence="7" id="KW-1185">Reference proteome</keyword>
<reference evidence="7" key="1">
    <citation type="submission" date="2022-10" db="EMBL/GenBank/DDBJ databases">
        <title>Genome assembly of Pristionchus species.</title>
        <authorList>
            <person name="Yoshida K."/>
            <person name="Sommer R.J."/>
        </authorList>
    </citation>
    <scope>NUCLEOTIDE SEQUENCE [LARGE SCALE GENOMIC DNA]</scope>
    <source>
        <strain evidence="7">RS5460</strain>
    </source>
</reference>
<dbReference type="Pfam" id="PF10292">
    <property type="entry name" value="7TM_GPCR_Srab"/>
    <property type="match status" value="1"/>
</dbReference>
<dbReference type="InterPro" id="IPR019408">
    <property type="entry name" value="7TM_GPCR_serpentine_rcpt_Srab"/>
</dbReference>
<keyword evidence="2" id="KW-0812">Transmembrane</keyword>
<feature type="non-terminal residue" evidence="6">
    <location>
        <position position="1"/>
    </location>
</feature>
<evidence type="ECO:0008006" key="8">
    <source>
        <dbReference type="Google" id="ProtNLM"/>
    </source>
</evidence>
<evidence type="ECO:0000256" key="1">
    <source>
        <dbReference type="ARBA" id="ARBA00004141"/>
    </source>
</evidence>
<evidence type="ECO:0000313" key="6">
    <source>
        <dbReference type="EMBL" id="GMR44658.1"/>
    </source>
</evidence>
<evidence type="ECO:0000313" key="7">
    <source>
        <dbReference type="Proteomes" id="UP001328107"/>
    </source>
</evidence>
<keyword evidence="5" id="KW-0732">Signal</keyword>
<dbReference type="PANTHER" id="PTHR46561:SF11">
    <property type="entry name" value="SERPENTINE RECEPTOR CLASS ALPHA_BETA-14"/>
    <property type="match status" value="1"/>
</dbReference>
<feature type="signal peptide" evidence="5">
    <location>
        <begin position="1"/>
        <end position="25"/>
    </location>
</feature>
<keyword evidence="4" id="KW-0472">Membrane</keyword>
<keyword evidence="3" id="KW-1133">Transmembrane helix</keyword>
<evidence type="ECO:0000256" key="5">
    <source>
        <dbReference type="SAM" id="SignalP"/>
    </source>
</evidence>
<evidence type="ECO:0000256" key="3">
    <source>
        <dbReference type="ARBA" id="ARBA00022989"/>
    </source>
</evidence>
<dbReference type="PANTHER" id="PTHR46561">
    <property type="entry name" value="SERPENTINE RECEPTOR, CLASS AB (CLASS A-LIKE)-RELATED"/>
    <property type="match status" value="1"/>
</dbReference>
<dbReference type="InterPro" id="IPR053286">
    <property type="entry name" value="Nematode_rcpt-like_srab"/>
</dbReference>
<sequence length="96" mass="10758">FLLMEMHSFWTFLLCLTTLYHKTATLSALLTMRDPSDLLVDASTCSIRRGAVLLSIYGSIFSQMAMALERYCASRNLSTYENSSVQSGLWLNAAHV</sequence>
<evidence type="ECO:0000256" key="2">
    <source>
        <dbReference type="ARBA" id="ARBA00022692"/>
    </source>
</evidence>
<organism evidence="6 7">
    <name type="scientific">Pristionchus mayeri</name>
    <dbReference type="NCBI Taxonomy" id="1317129"/>
    <lineage>
        <taxon>Eukaryota</taxon>
        <taxon>Metazoa</taxon>
        <taxon>Ecdysozoa</taxon>
        <taxon>Nematoda</taxon>
        <taxon>Chromadorea</taxon>
        <taxon>Rhabditida</taxon>
        <taxon>Rhabditina</taxon>
        <taxon>Diplogasteromorpha</taxon>
        <taxon>Diplogasteroidea</taxon>
        <taxon>Neodiplogasteridae</taxon>
        <taxon>Pristionchus</taxon>
    </lineage>
</organism>
<dbReference type="EMBL" id="BTRK01000004">
    <property type="protein sequence ID" value="GMR44658.1"/>
    <property type="molecule type" value="Genomic_DNA"/>
</dbReference>
<name>A0AAN5CHS0_9BILA</name>
<protein>
    <recommendedName>
        <fullName evidence="8">G protein-coupled receptor</fullName>
    </recommendedName>
</protein>
<evidence type="ECO:0000256" key="4">
    <source>
        <dbReference type="ARBA" id="ARBA00023136"/>
    </source>
</evidence>
<feature type="non-terminal residue" evidence="6">
    <location>
        <position position="96"/>
    </location>
</feature>
<feature type="chain" id="PRO_5042942834" description="G protein-coupled receptor" evidence="5">
    <location>
        <begin position="26"/>
        <end position="96"/>
    </location>
</feature>
<dbReference type="AlphaFoldDB" id="A0AAN5CHS0"/>
<proteinExistence type="predicted"/>
<comment type="subcellular location">
    <subcellularLocation>
        <location evidence="1">Membrane</location>
        <topology evidence="1">Multi-pass membrane protein</topology>
    </subcellularLocation>
</comment>
<dbReference type="GO" id="GO:0016020">
    <property type="term" value="C:membrane"/>
    <property type="evidence" value="ECO:0007669"/>
    <property type="project" value="UniProtKB-SubCell"/>
</dbReference>